<dbReference type="PANTHER" id="PTHR34047">
    <property type="entry name" value="NUCLEAR INTRON MATURASE 1, MITOCHONDRIAL-RELATED"/>
    <property type="match status" value="1"/>
</dbReference>
<evidence type="ECO:0000313" key="11">
    <source>
        <dbReference type="EMBL" id="SCM82604.1"/>
    </source>
</evidence>
<evidence type="ECO:0000256" key="3">
    <source>
        <dbReference type="ARBA" id="ARBA00022695"/>
    </source>
</evidence>
<dbReference type="EC" id="2.7.7.49" evidence="1"/>
<evidence type="ECO:0000259" key="10">
    <source>
        <dbReference type="PROSITE" id="PS50878"/>
    </source>
</evidence>
<organism evidence="11">
    <name type="scientific">uncultured Sporomusa sp</name>
    <dbReference type="NCBI Taxonomy" id="307249"/>
    <lineage>
        <taxon>Bacteria</taxon>
        <taxon>Bacillati</taxon>
        <taxon>Bacillota</taxon>
        <taxon>Negativicutes</taxon>
        <taxon>Selenomonadales</taxon>
        <taxon>Sporomusaceae</taxon>
        <taxon>Sporomusa</taxon>
        <taxon>environmental samples</taxon>
    </lineage>
</organism>
<dbReference type="InterPro" id="IPR043502">
    <property type="entry name" value="DNA/RNA_pol_sf"/>
</dbReference>
<comment type="catalytic activity">
    <reaction evidence="9">
        <text>DNA(n) + a 2'-deoxyribonucleoside 5'-triphosphate = DNA(n+1) + diphosphate</text>
        <dbReference type="Rhea" id="RHEA:22508"/>
        <dbReference type="Rhea" id="RHEA-COMP:17339"/>
        <dbReference type="Rhea" id="RHEA-COMP:17340"/>
        <dbReference type="ChEBI" id="CHEBI:33019"/>
        <dbReference type="ChEBI" id="CHEBI:61560"/>
        <dbReference type="ChEBI" id="CHEBI:173112"/>
        <dbReference type="EC" id="2.7.7.49"/>
    </reaction>
</comment>
<feature type="domain" description="Reverse transcriptase" evidence="10">
    <location>
        <begin position="1"/>
        <end position="236"/>
    </location>
</feature>
<comment type="similarity">
    <text evidence="8">Belongs to the bacterial reverse transcriptase family.</text>
</comment>
<dbReference type="RefSeq" id="WP_288185254.1">
    <property type="nucleotide sequence ID" value="NZ_LT608335.1"/>
</dbReference>
<evidence type="ECO:0000256" key="7">
    <source>
        <dbReference type="ARBA" id="ARBA00023118"/>
    </source>
</evidence>
<keyword evidence="6 11" id="KW-0695">RNA-directed DNA polymerase</keyword>
<dbReference type="InterPro" id="IPR043128">
    <property type="entry name" value="Rev_trsase/Diguanyl_cyclase"/>
</dbReference>
<name>A0A212LYD8_9FIRM</name>
<evidence type="ECO:0000256" key="6">
    <source>
        <dbReference type="ARBA" id="ARBA00022918"/>
    </source>
</evidence>
<keyword evidence="4" id="KW-0479">Metal-binding</keyword>
<dbReference type="PROSITE" id="PS50878">
    <property type="entry name" value="RT_POL"/>
    <property type="match status" value="1"/>
</dbReference>
<dbReference type="CDD" id="cd03487">
    <property type="entry name" value="RT_Bac_retron_II"/>
    <property type="match status" value="1"/>
</dbReference>
<gene>
    <name evidence="11" type="ORF">KL86SPO_50375</name>
</gene>
<evidence type="ECO:0000256" key="5">
    <source>
        <dbReference type="ARBA" id="ARBA00022842"/>
    </source>
</evidence>
<keyword evidence="3" id="KW-0548">Nucleotidyltransferase</keyword>
<evidence type="ECO:0000256" key="4">
    <source>
        <dbReference type="ARBA" id="ARBA00022723"/>
    </source>
</evidence>
<reference evidence="11" key="1">
    <citation type="submission" date="2016-08" db="EMBL/GenBank/DDBJ databases">
        <authorList>
            <person name="Seilhamer J.J."/>
        </authorList>
    </citation>
    <scope>NUCLEOTIDE SEQUENCE</scope>
    <source>
        <strain evidence="11">86</strain>
    </source>
</reference>
<dbReference type="AlphaFoldDB" id="A0A212LYD8"/>
<dbReference type="GO" id="GO:0003723">
    <property type="term" value="F:RNA binding"/>
    <property type="evidence" value="ECO:0007669"/>
    <property type="project" value="InterPro"/>
</dbReference>
<evidence type="ECO:0000256" key="8">
    <source>
        <dbReference type="ARBA" id="ARBA00034120"/>
    </source>
</evidence>
<evidence type="ECO:0000256" key="9">
    <source>
        <dbReference type="ARBA" id="ARBA00048173"/>
    </source>
</evidence>
<proteinExistence type="inferred from homology"/>
<dbReference type="GO" id="GO:0051607">
    <property type="term" value="P:defense response to virus"/>
    <property type="evidence" value="ECO:0007669"/>
    <property type="project" value="UniProtKB-KW"/>
</dbReference>
<dbReference type="GO" id="GO:0046872">
    <property type="term" value="F:metal ion binding"/>
    <property type="evidence" value="ECO:0007669"/>
    <property type="project" value="UniProtKB-KW"/>
</dbReference>
<dbReference type="SUPFAM" id="SSF56672">
    <property type="entry name" value="DNA/RNA polymerases"/>
    <property type="match status" value="1"/>
</dbReference>
<protein>
    <recommendedName>
        <fullName evidence="1">RNA-directed DNA polymerase</fullName>
        <ecNumber evidence="1">2.7.7.49</ecNumber>
    </recommendedName>
</protein>
<sequence>MKIFSLDYFENRVLKEKIETLIIDPVEKDSCYTQIAVKKRAGGIRTLSCIHLYSRVYHSQKRLKENYFDKIPTSDFCYGYKKGLSYKDFLAPHVDSKYFLRIDLKDFFGSITCNLLSEVLTSYISCLPVNNTTLLDLIIDIVTLDGKLPQGAITSPTLSNIAFRQLDIRIYKYCEKYQVIYSRYADDLLFSSNNMVIHKLFFLKRISNILNSKGFSINRDKIVKATEQISLNGFIVGSELRISRKKRRLLSVILYCFDKYKPRTYNILLNHVNAELGAKPIKTTEYLNNFLSGYRSFLIGWLPYDSLGCLPSEAFLSEFDKKNLRLINQIEYILKKFNP</sequence>
<dbReference type="InterPro" id="IPR000477">
    <property type="entry name" value="RT_dom"/>
</dbReference>
<dbReference type="InterPro" id="IPR051083">
    <property type="entry name" value="GrpII_Intron_Splice-Mob/Def"/>
</dbReference>
<dbReference type="EMBL" id="FMJE01000005">
    <property type="protein sequence ID" value="SCM82604.1"/>
    <property type="molecule type" value="Genomic_DNA"/>
</dbReference>
<dbReference type="PRINTS" id="PR00866">
    <property type="entry name" value="RNADNAPOLMS"/>
</dbReference>
<accession>A0A212LYD8</accession>
<evidence type="ECO:0000256" key="1">
    <source>
        <dbReference type="ARBA" id="ARBA00012493"/>
    </source>
</evidence>
<dbReference type="Pfam" id="PF00078">
    <property type="entry name" value="RVT_1"/>
    <property type="match status" value="1"/>
</dbReference>
<keyword evidence="2" id="KW-0808">Transferase</keyword>
<dbReference type="GO" id="GO:0003964">
    <property type="term" value="F:RNA-directed DNA polymerase activity"/>
    <property type="evidence" value="ECO:0007669"/>
    <property type="project" value="UniProtKB-KW"/>
</dbReference>
<keyword evidence="5" id="KW-0460">Magnesium</keyword>
<evidence type="ECO:0000256" key="2">
    <source>
        <dbReference type="ARBA" id="ARBA00022679"/>
    </source>
</evidence>
<dbReference type="Gene3D" id="3.30.70.270">
    <property type="match status" value="1"/>
</dbReference>
<keyword evidence="7" id="KW-0051">Antiviral defense</keyword>
<dbReference type="InterPro" id="IPR000123">
    <property type="entry name" value="Reverse_transcriptase_msDNA"/>
</dbReference>